<dbReference type="OrthoDB" id="5967843at2759"/>
<evidence type="ECO:0000313" key="4">
    <source>
        <dbReference type="EMBL" id="ESK90269.1"/>
    </source>
</evidence>
<dbReference type="PANTHER" id="PTHR10039:SF17">
    <property type="entry name" value="FUNGAL STAND N-TERMINAL GOODBYE DOMAIN-CONTAINING PROTEIN-RELATED"/>
    <property type="match status" value="1"/>
</dbReference>
<dbReference type="Gene3D" id="3.40.50.300">
    <property type="entry name" value="P-loop containing nucleotide triphosphate hydrolases"/>
    <property type="match status" value="1"/>
</dbReference>
<feature type="region of interest" description="Disordered" evidence="2">
    <location>
        <begin position="740"/>
        <end position="795"/>
    </location>
</feature>
<evidence type="ECO:0000259" key="3">
    <source>
        <dbReference type="Pfam" id="PF24883"/>
    </source>
</evidence>
<comment type="caution">
    <text evidence="4">The sequence shown here is derived from an EMBL/GenBank/DDBJ whole genome shotgun (WGS) entry which is preliminary data.</text>
</comment>
<dbReference type="STRING" id="1381753.V2YF08"/>
<evidence type="ECO:0000256" key="1">
    <source>
        <dbReference type="ARBA" id="ARBA00022737"/>
    </source>
</evidence>
<feature type="compositionally biased region" description="Polar residues" evidence="2">
    <location>
        <begin position="818"/>
        <end position="832"/>
    </location>
</feature>
<accession>V2YF08</accession>
<feature type="compositionally biased region" description="Basic and acidic residues" evidence="2">
    <location>
        <begin position="753"/>
        <end position="766"/>
    </location>
</feature>
<gene>
    <name evidence="4" type="ORF">Moror_7652</name>
</gene>
<dbReference type="HOGENOM" id="CLU_000288_6_10_1"/>
<reference evidence="4 5" key="1">
    <citation type="journal article" date="2014" name="BMC Genomics">
        <title>Genome and secretome analysis of the hemibiotrophic fungal pathogen, Moniliophthora roreri, which causes frosty pod rot disease of cacao: mechanisms of the biotrophic and necrotrophic phases.</title>
        <authorList>
            <person name="Meinhardt L.W."/>
            <person name="Costa G.G.L."/>
            <person name="Thomazella D.P.T."/>
            <person name="Teixeira P.J.P.L."/>
            <person name="Carazzolle M.F."/>
            <person name="Schuster S.C."/>
            <person name="Carlson J.E."/>
            <person name="Guiltinan M.J."/>
            <person name="Mieczkowski P."/>
            <person name="Farmer A."/>
            <person name="Ramaraj T."/>
            <person name="Crozier J."/>
            <person name="Davis R.E."/>
            <person name="Shao J."/>
            <person name="Melnick R.L."/>
            <person name="Pereira G.A.G."/>
            <person name="Bailey B.A."/>
        </authorList>
    </citation>
    <scope>NUCLEOTIDE SEQUENCE [LARGE SCALE GENOMIC DNA]</scope>
    <source>
        <strain evidence="4 5">MCA 2997</strain>
    </source>
</reference>
<dbReference type="Proteomes" id="UP000017559">
    <property type="component" value="Unassembled WGS sequence"/>
</dbReference>
<dbReference type="KEGG" id="mrr:Moror_7652"/>
<proteinExistence type="predicted"/>
<dbReference type="PANTHER" id="PTHR10039">
    <property type="entry name" value="AMELOGENIN"/>
    <property type="match status" value="1"/>
</dbReference>
<dbReference type="InterPro" id="IPR056884">
    <property type="entry name" value="NPHP3-like_N"/>
</dbReference>
<dbReference type="SUPFAM" id="SSF52540">
    <property type="entry name" value="P-loop containing nucleoside triphosphate hydrolases"/>
    <property type="match status" value="1"/>
</dbReference>
<keyword evidence="5" id="KW-1185">Reference proteome</keyword>
<evidence type="ECO:0000313" key="5">
    <source>
        <dbReference type="Proteomes" id="UP000017559"/>
    </source>
</evidence>
<evidence type="ECO:0000256" key="2">
    <source>
        <dbReference type="SAM" id="MobiDB-lite"/>
    </source>
</evidence>
<dbReference type="AlphaFoldDB" id="V2YF08"/>
<keyword evidence="1" id="KW-0677">Repeat</keyword>
<feature type="region of interest" description="Disordered" evidence="2">
    <location>
        <begin position="813"/>
        <end position="838"/>
    </location>
</feature>
<organism evidence="4 5">
    <name type="scientific">Moniliophthora roreri (strain MCA 2997)</name>
    <name type="common">Cocoa frosty pod rot fungus</name>
    <name type="synonym">Crinipellis roreri</name>
    <dbReference type="NCBI Taxonomy" id="1381753"/>
    <lineage>
        <taxon>Eukaryota</taxon>
        <taxon>Fungi</taxon>
        <taxon>Dikarya</taxon>
        <taxon>Basidiomycota</taxon>
        <taxon>Agaricomycotina</taxon>
        <taxon>Agaricomycetes</taxon>
        <taxon>Agaricomycetidae</taxon>
        <taxon>Agaricales</taxon>
        <taxon>Marasmiineae</taxon>
        <taxon>Marasmiaceae</taxon>
        <taxon>Moniliophthora</taxon>
    </lineage>
</organism>
<name>V2YF08_MONRO</name>
<dbReference type="EMBL" id="AWSO01000461">
    <property type="protein sequence ID" value="ESK90269.1"/>
    <property type="molecule type" value="Genomic_DNA"/>
</dbReference>
<dbReference type="InterPro" id="IPR027417">
    <property type="entry name" value="P-loop_NTPase"/>
</dbReference>
<sequence>MAFNGSDVQVLGDTNNTVGRDQYVYNLSVSDSKTTLELLAQKAAHNACYNSEQRFPPPNCHPGTRAKILEELCHWIEDDSKSTRVFWIHGSAGVGKSAIAQNIAEKYAGTRLAAAFFSRNDSTRDSLTPFVASVAYQFCKPDSRLRLALGPMIIEAIHSEPSIFQNSCEDQFQKLIVDTCSQAGRALRECLANVIIIDGLDECVHHPSQERLVAMVQKATAIQHSPIPWIILIFSRPEPQIRDAFDHEGFDRTLRLLAITPSDEARQDIRRYLVDQFTLLQKKYRSLRHEDTSWPGNKVIDQLVDRADGQFIFPVTVIKYIDTRDERPQDRLDTILRIYIERDSDSPYSDLDLLYRQILSTCQRWEKVRPVLRLLVTHHNELGREVARGPWSIHWRSPTMIERLLNLKKGELATILSRLHSVLQIPEDDDSDIHIAHASFTEFISDSNRSAEYHILKMSEQEYCDCIATLLLRTLSTLTPHYPLFHPESTFTTKFSLWRDMLWNHQSELMEYSCLEWDRYCTLVDSPSSYLLAQLSEFQPHCVLAAMNTYYSYFPNLSFKERVIEWAKTFGQSTETFIKMCEPCSQGYRIAFPPAIPRHEILWWTFQLEKSFCDENPIDDFQEGLLRQIYSEEYRPPAHSRVFMVLPADTDSRMGLPEDWLFVHATKTNGEVFERVTGALRTNEKYQRLFLADIRLDTRETVSHPVIKEDDLIHLKRLLKGRRELLDDLLDERSFYSFPDSSSGYEPSNMSEHASKSFCEHQHPDEAGDEEQPSDSPAGYDEVTHPQQQTPAIPKLRRLMHFIFRPCGGRTLEDDSAGANSVTGLSQESAPGTMSKRN</sequence>
<dbReference type="Pfam" id="PF24883">
    <property type="entry name" value="NPHP3_N"/>
    <property type="match status" value="1"/>
</dbReference>
<protein>
    <submittedName>
        <fullName evidence="4">Nacht and wd40 domain-containing protein</fullName>
    </submittedName>
</protein>
<feature type="compositionally biased region" description="Polar residues" evidence="2">
    <location>
        <begin position="740"/>
        <end position="752"/>
    </location>
</feature>
<feature type="domain" description="Nephrocystin 3-like N-terminal" evidence="3">
    <location>
        <begin position="70"/>
        <end position="236"/>
    </location>
</feature>